<name>A0ABZ1D1G9_9TREE</name>
<feature type="region of interest" description="Disordered" evidence="1">
    <location>
        <begin position="35"/>
        <end position="56"/>
    </location>
</feature>
<reference evidence="3 4" key="1">
    <citation type="submission" date="2024-01" db="EMBL/GenBank/DDBJ databases">
        <title>Comparative genomics of Cryptococcus and Kwoniella reveals pathogenesis evolution and contrasting modes of karyotype evolution via chromosome fusion or intercentromeric recombination.</title>
        <authorList>
            <person name="Coelho M.A."/>
            <person name="David-Palma M."/>
            <person name="Shea T."/>
            <person name="Bowers K."/>
            <person name="McGinley-Smith S."/>
            <person name="Mohammad A.W."/>
            <person name="Gnirke A."/>
            <person name="Yurkov A.M."/>
            <person name="Nowrousian M."/>
            <person name="Sun S."/>
            <person name="Cuomo C.A."/>
            <person name="Heitman J."/>
        </authorList>
    </citation>
    <scope>NUCLEOTIDE SEQUENCE [LARGE SCALE GENOMIC DNA]</scope>
    <source>
        <strain evidence="3">CBS 11374</strain>
    </source>
</reference>
<evidence type="ECO:0000256" key="2">
    <source>
        <dbReference type="SAM" id="SignalP"/>
    </source>
</evidence>
<organism evidence="3 4">
    <name type="scientific">Kwoniella shivajii</name>
    <dbReference type="NCBI Taxonomy" id="564305"/>
    <lineage>
        <taxon>Eukaryota</taxon>
        <taxon>Fungi</taxon>
        <taxon>Dikarya</taxon>
        <taxon>Basidiomycota</taxon>
        <taxon>Agaricomycotina</taxon>
        <taxon>Tremellomycetes</taxon>
        <taxon>Tremellales</taxon>
        <taxon>Cryptococcaceae</taxon>
        <taxon>Kwoniella</taxon>
    </lineage>
</organism>
<feature type="signal peptide" evidence="2">
    <location>
        <begin position="1"/>
        <end position="22"/>
    </location>
</feature>
<gene>
    <name evidence="3" type="ORF">IL334_004841</name>
</gene>
<dbReference type="Proteomes" id="UP001329825">
    <property type="component" value="Chromosome 6"/>
</dbReference>
<protein>
    <submittedName>
        <fullName evidence="3">Uncharacterized protein</fullName>
    </submittedName>
</protein>
<proteinExistence type="predicted"/>
<sequence length="246" mass="27188">MRFTHTIFYVLNVLAIGQSGLAAAVPKDGGELSIRSGKIDNGQTQSKNFLDGEKPLNEDLRDTKGDETSWLTSTIGSLAHTNKIADKMKQLDTKDGVTEAEFYLIDKNGNKVTEKVKSDETLSEIAYRDNHGWWTAGIVSAMAKLGDVKGLDGSDVPKKISAGDPFDAYHMLTGEKAQEKKIEHPEDKDGKKQACNDLYDFFLKATEQPAVFHTKKDGFTNGASYTHDKYYTLLSVTAEGEENDRK</sequence>
<accession>A0ABZ1D1G9</accession>
<feature type="chain" id="PRO_5047196029" evidence="2">
    <location>
        <begin position="23"/>
        <end position="246"/>
    </location>
</feature>
<evidence type="ECO:0000313" key="4">
    <source>
        <dbReference type="Proteomes" id="UP001329825"/>
    </source>
</evidence>
<dbReference type="GeneID" id="87956972"/>
<evidence type="ECO:0000256" key="1">
    <source>
        <dbReference type="SAM" id="MobiDB-lite"/>
    </source>
</evidence>
<evidence type="ECO:0000313" key="3">
    <source>
        <dbReference type="EMBL" id="WRT67867.1"/>
    </source>
</evidence>
<dbReference type="EMBL" id="CP141886">
    <property type="protein sequence ID" value="WRT67867.1"/>
    <property type="molecule type" value="Genomic_DNA"/>
</dbReference>
<keyword evidence="2" id="KW-0732">Signal</keyword>
<keyword evidence="4" id="KW-1185">Reference proteome</keyword>
<dbReference type="RefSeq" id="XP_062792607.1">
    <property type="nucleotide sequence ID" value="XM_062936556.1"/>
</dbReference>